<evidence type="ECO:0000313" key="1">
    <source>
        <dbReference type="EMBL" id="MBT0728537.1"/>
    </source>
</evidence>
<evidence type="ECO:0000313" key="2">
    <source>
        <dbReference type="Proteomes" id="UP000786875"/>
    </source>
</evidence>
<comment type="caution">
    <text evidence="1">The sequence shown here is derived from an EMBL/GenBank/DDBJ whole genome shotgun (WGS) entry which is preliminary data.</text>
</comment>
<dbReference type="EMBL" id="JABBFO010000026">
    <property type="protein sequence ID" value="MBT0728537.1"/>
    <property type="molecule type" value="Genomic_DNA"/>
</dbReference>
<gene>
    <name evidence="1" type="ORF">HGT73_14450</name>
</gene>
<sequence length="96" mass="11241">MIVKDQYEKIDVFAIYWIGGKTYFYGFSKGYNGLLAYNAKDVEIIDPVMTGDFVFYDDGVFFKPLIEEKLLDDLVEGDEIAYKRFLEILKEEGRKE</sequence>
<reference evidence="1 2" key="1">
    <citation type="submission" date="2020-04" db="EMBL/GenBank/DDBJ databases">
        <title>Genome sequencing of Rosenbergiella species.</title>
        <authorList>
            <person name="Alvarez-Perez S."/>
            <person name="Lievens B."/>
        </authorList>
    </citation>
    <scope>NUCLEOTIDE SEQUENCE [LARGE SCALE GENOMIC DNA]</scope>
    <source>
        <strain evidence="1 2">CdVSA20.1</strain>
    </source>
</reference>
<protein>
    <submittedName>
        <fullName evidence="1">Uncharacterized protein</fullName>
    </submittedName>
</protein>
<organism evidence="1 2">
    <name type="scientific">Rosenbergiella australiborealis</name>
    <dbReference type="NCBI Taxonomy" id="1544696"/>
    <lineage>
        <taxon>Bacteria</taxon>
        <taxon>Pseudomonadati</taxon>
        <taxon>Pseudomonadota</taxon>
        <taxon>Gammaproteobacteria</taxon>
        <taxon>Enterobacterales</taxon>
        <taxon>Erwiniaceae</taxon>
        <taxon>Rosenbergiella</taxon>
    </lineage>
</organism>
<dbReference type="Proteomes" id="UP000786875">
    <property type="component" value="Unassembled WGS sequence"/>
</dbReference>
<proteinExistence type="predicted"/>
<dbReference type="RefSeq" id="WP_214215955.1">
    <property type="nucleotide sequence ID" value="NZ_JABBFO010000026.1"/>
</dbReference>
<accession>A0ABS5TAT9</accession>
<keyword evidence="2" id="KW-1185">Reference proteome</keyword>
<name>A0ABS5TAT9_9GAMM</name>